<evidence type="ECO:0000313" key="3">
    <source>
        <dbReference type="Proteomes" id="UP000286716"/>
    </source>
</evidence>
<gene>
    <name evidence="2" type="ORF">DMA12_32725</name>
</gene>
<feature type="signal peptide" evidence="1">
    <location>
        <begin position="1"/>
        <end position="28"/>
    </location>
</feature>
<organism evidence="2 3">
    <name type="scientific">Amycolatopsis balhimycina DSM 5908</name>
    <dbReference type="NCBI Taxonomy" id="1081091"/>
    <lineage>
        <taxon>Bacteria</taxon>
        <taxon>Bacillati</taxon>
        <taxon>Actinomycetota</taxon>
        <taxon>Actinomycetes</taxon>
        <taxon>Pseudonocardiales</taxon>
        <taxon>Pseudonocardiaceae</taxon>
        <taxon>Amycolatopsis</taxon>
    </lineage>
</organism>
<reference evidence="2 3" key="1">
    <citation type="submission" date="2018-05" db="EMBL/GenBank/DDBJ databases">
        <title>Evolution of GPA BGCs.</title>
        <authorList>
            <person name="Waglechner N."/>
            <person name="Wright G.D."/>
        </authorList>
    </citation>
    <scope>NUCLEOTIDE SEQUENCE [LARGE SCALE GENOMIC DNA]</scope>
    <source>
        <strain evidence="2 3">DSM 5908</strain>
    </source>
</reference>
<dbReference type="RefSeq" id="WP_026469303.1">
    <property type="nucleotide sequence ID" value="NZ_QHHU01000057.1"/>
</dbReference>
<protein>
    <recommendedName>
        <fullName evidence="4">Tat pathway signal sequence domain protein</fullName>
    </recommendedName>
</protein>
<dbReference type="PROSITE" id="PS51318">
    <property type="entry name" value="TAT"/>
    <property type="match status" value="1"/>
</dbReference>
<dbReference type="InterPro" id="IPR006311">
    <property type="entry name" value="TAT_signal"/>
</dbReference>
<evidence type="ECO:0000313" key="2">
    <source>
        <dbReference type="EMBL" id="RSM38525.1"/>
    </source>
</evidence>
<evidence type="ECO:0000256" key="1">
    <source>
        <dbReference type="SAM" id="SignalP"/>
    </source>
</evidence>
<dbReference type="EMBL" id="QHHU01000057">
    <property type="protein sequence ID" value="RSM38525.1"/>
    <property type="molecule type" value="Genomic_DNA"/>
</dbReference>
<dbReference type="OrthoDB" id="4109671at2"/>
<proteinExistence type="predicted"/>
<keyword evidence="1" id="KW-0732">Signal</keyword>
<dbReference type="AlphaFoldDB" id="A0A428W5X4"/>
<dbReference type="Proteomes" id="UP000286716">
    <property type="component" value="Unassembled WGS sequence"/>
</dbReference>
<comment type="caution">
    <text evidence="2">The sequence shown here is derived from an EMBL/GenBank/DDBJ whole genome shotgun (WGS) entry which is preliminary data.</text>
</comment>
<evidence type="ECO:0008006" key="4">
    <source>
        <dbReference type="Google" id="ProtNLM"/>
    </source>
</evidence>
<name>A0A428W5X4_AMYBA</name>
<sequence length="246" mass="27996">MTLDRRNLLKIGAATVAGSVLLSGTAMADTGLPPVPGMLGDRRANELWYQLDEIALYHPSQEVQDAYAVLFPFIQQNAPEGLYKKWRELSREPGYPKNYAEFVKPVEQPLRTLSTLQLDNFDRFYRGDEAGLVTAFAAFGQGILFDPRREPVESEVHTMDGSPPNGYHFWHSIQRGQMFLGIDRHRWARIDPLLGFAWALQSIAKPDHRHVNPGLPREQVRALARYWLPRTPAQLDRDFQSAPYPA</sequence>
<feature type="chain" id="PRO_5019380847" description="Tat pathway signal sequence domain protein" evidence="1">
    <location>
        <begin position="29"/>
        <end position="246"/>
    </location>
</feature>
<keyword evidence="3" id="KW-1185">Reference proteome</keyword>
<accession>A0A428W5X4</accession>